<dbReference type="AlphaFoldDB" id="A0AAD9AW18"/>
<keyword evidence="2" id="KW-1185">Reference proteome</keyword>
<proteinExistence type="predicted"/>
<evidence type="ECO:0000313" key="2">
    <source>
        <dbReference type="Proteomes" id="UP001243330"/>
    </source>
</evidence>
<accession>A0AAD9AW18</accession>
<evidence type="ECO:0000313" key="1">
    <source>
        <dbReference type="EMBL" id="KAK1854424.1"/>
    </source>
</evidence>
<protein>
    <submittedName>
        <fullName evidence="1">Uncharacterized protein</fullName>
    </submittedName>
</protein>
<reference evidence="1" key="1">
    <citation type="submission" date="2023-01" db="EMBL/GenBank/DDBJ databases">
        <title>Colletotrichum chrysophilum M932 genome sequence.</title>
        <authorList>
            <person name="Baroncelli R."/>
        </authorList>
    </citation>
    <scope>NUCLEOTIDE SEQUENCE</scope>
    <source>
        <strain evidence="1">M932</strain>
    </source>
</reference>
<dbReference type="Proteomes" id="UP001243330">
    <property type="component" value="Unassembled WGS sequence"/>
</dbReference>
<sequence length="232" mass="24661">MSESSPKRQVGGYLISRTLGTPGTLRDEYSMLPKHVAAPSASSAPYSPITLASLHLIFTIHTFTTHFHPSESETRTLEPVPMEAFTLRTCGKSMRGETLPPPTAKRCLSTVCLSGPLIPAGQPTLNAFFLSLAHCERIRSQARRDRPSVPRCRPAVQARPALPCAARLCPGALLFFPPSCSSVLRAAMPRPRRHGSGNDAAAAAAMDSGISLLARVLQISPGDPSQGGNLVG</sequence>
<organism evidence="1 2">
    <name type="scientific">Colletotrichum chrysophilum</name>
    <dbReference type="NCBI Taxonomy" id="1836956"/>
    <lineage>
        <taxon>Eukaryota</taxon>
        <taxon>Fungi</taxon>
        <taxon>Dikarya</taxon>
        <taxon>Ascomycota</taxon>
        <taxon>Pezizomycotina</taxon>
        <taxon>Sordariomycetes</taxon>
        <taxon>Hypocreomycetidae</taxon>
        <taxon>Glomerellales</taxon>
        <taxon>Glomerellaceae</taxon>
        <taxon>Colletotrichum</taxon>
        <taxon>Colletotrichum gloeosporioides species complex</taxon>
    </lineage>
</organism>
<comment type="caution">
    <text evidence="1">The sequence shown here is derived from an EMBL/GenBank/DDBJ whole genome shotgun (WGS) entry which is preliminary data.</text>
</comment>
<gene>
    <name evidence="1" type="ORF">CCHR01_02940</name>
</gene>
<dbReference type="EMBL" id="JAQOWY010000037">
    <property type="protein sequence ID" value="KAK1854424.1"/>
    <property type="molecule type" value="Genomic_DNA"/>
</dbReference>
<name>A0AAD9AW18_9PEZI</name>